<reference evidence="3 4" key="1">
    <citation type="journal article" date="2013" name="Proc. Natl. Acad. Sci. U.S.A.">
        <title>Genome of an arbuscular mycorrhizal fungus provides insight into the oldest plant symbiosis.</title>
        <authorList>
            <person name="Tisserant E."/>
            <person name="Malbreil M."/>
            <person name="Kuo A."/>
            <person name="Kohler A."/>
            <person name="Symeonidi A."/>
            <person name="Balestrini R."/>
            <person name="Charron P."/>
            <person name="Duensing N."/>
            <person name="Frei Dit Frey N."/>
            <person name="Gianinazzi-Pearson V."/>
            <person name="Gilbert L.B."/>
            <person name="Handa Y."/>
            <person name="Herr J.R."/>
            <person name="Hijri M."/>
            <person name="Koul R."/>
            <person name="Kawaguchi M."/>
            <person name="Krajinski F."/>
            <person name="Lammers P.J."/>
            <person name="Masclaux F.G."/>
            <person name="Murat C."/>
            <person name="Morin E."/>
            <person name="Ndikumana S."/>
            <person name="Pagni M."/>
            <person name="Petitpierre D."/>
            <person name="Requena N."/>
            <person name="Rosikiewicz P."/>
            <person name="Riley R."/>
            <person name="Saito K."/>
            <person name="San Clemente H."/>
            <person name="Shapiro H."/>
            <person name="van Tuinen D."/>
            <person name="Becard G."/>
            <person name="Bonfante P."/>
            <person name="Paszkowski U."/>
            <person name="Shachar-Hill Y.Y."/>
            <person name="Tuskan G.A."/>
            <person name="Young P.W."/>
            <person name="Sanders I.R."/>
            <person name="Henrissat B."/>
            <person name="Rensing S.A."/>
            <person name="Grigoriev I.V."/>
            <person name="Corradi N."/>
            <person name="Roux C."/>
            <person name="Martin F."/>
        </authorList>
    </citation>
    <scope>NUCLEOTIDE SEQUENCE [LARGE SCALE GENOMIC DNA]</scope>
    <source>
        <strain evidence="3 4">DAOM 197198</strain>
    </source>
</reference>
<dbReference type="Proteomes" id="UP000018888">
    <property type="component" value="Unassembled WGS sequence"/>
</dbReference>
<name>A0A2P4PKF7_RHIID</name>
<evidence type="ECO:0000313" key="3">
    <source>
        <dbReference type="EMBL" id="POG65865.1"/>
    </source>
</evidence>
<feature type="domain" description="Serine-threonine/tyrosine-protein kinase catalytic" evidence="2">
    <location>
        <begin position="2"/>
        <end position="66"/>
    </location>
</feature>
<evidence type="ECO:0000259" key="2">
    <source>
        <dbReference type="Pfam" id="PF07714"/>
    </source>
</evidence>
<organism evidence="3 4">
    <name type="scientific">Rhizophagus irregularis (strain DAOM 181602 / DAOM 197198 / MUCL 43194)</name>
    <name type="common">Arbuscular mycorrhizal fungus</name>
    <name type="synonym">Glomus intraradices</name>
    <dbReference type="NCBI Taxonomy" id="747089"/>
    <lineage>
        <taxon>Eukaryota</taxon>
        <taxon>Fungi</taxon>
        <taxon>Fungi incertae sedis</taxon>
        <taxon>Mucoromycota</taxon>
        <taxon>Glomeromycotina</taxon>
        <taxon>Glomeromycetes</taxon>
        <taxon>Glomerales</taxon>
        <taxon>Glomeraceae</taxon>
        <taxon>Rhizophagus</taxon>
    </lineage>
</organism>
<proteinExistence type="predicted"/>
<dbReference type="InterPro" id="IPR011009">
    <property type="entry name" value="Kinase-like_dom_sf"/>
</dbReference>
<keyword evidence="4" id="KW-1185">Reference proteome</keyword>
<sequence length="161" mass="18865">MLMWEISSGQPPFMNYEHDCNLAINIINGIRPKIIPEIPSGYKSLMEQCWDADPLKRPDIDTLRNKMNDIMSYYQNKPNELPQLKLKINKEIINRGSKLFTSKIHKFEKLPEPKNATEDNQNDYNKKTVITQNVNNEDDEEVYNNPNLHSEEQDKFEIPDA</sequence>
<dbReference type="GO" id="GO:0004672">
    <property type="term" value="F:protein kinase activity"/>
    <property type="evidence" value="ECO:0007669"/>
    <property type="project" value="InterPro"/>
</dbReference>
<dbReference type="EMBL" id="AUPC02000204">
    <property type="protein sequence ID" value="POG65865.1"/>
    <property type="molecule type" value="Genomic_DNA"/>
</dbReference>
<feature type="region of interest" description="Disordered" evidence="1">
    <location>
        <begin position="111"/>
        <end position="161"/>
    </location>
</feature>
<dbReference type="InterPro" id="IPR001245">
    <property type="entry name" value="Ser-Thr/Tyr_kinase_cat_dom"/>
</dbReference>
<gene>
    <name evidence="3" type="ORF">GLOIN_2v1662347</name>
</gene>
<comment type="caution">
    <text evidence="3">The sequence shown here is derived from an EMBL/GenBank/DDBJ whole genome shotgun (WGS) entry which is preliminary data.</text>
</comment>
<dbReference type="Pfam" id="PF07714">
    <property type="entry name" value="PK_Tyr_Ser-Thr"/>
    <property type="match status" value="1"/>
</dbReference>
<feature type="compositionally biased region" description="Basic and acidic residues" evidence="1">
    <location>
        <begin position="149"/>
        <end position="161"/>
    </location>
</feature>
<feature type="compositionally biased region" description="Polar residues" evidence="1">
    <location>
        <begin position="118"/>
        <end position="132"/>
    </location>
</feature>
<evidence type="ECO:0000313" key="4">
    <source>
        <dbReference type="Proteomes" id="UP000018888"/>
    </source>
</evidence>
<dbReference type="Gene3D" id="1.10.510.10">
    <property type="entry name" value="Transferase(Phosphotransferase) domain 1"/>
    <property type="match status" value="1"/>
</dbReference>
<dbReference type="SUPFAM" id="SSF56112">
    <property type="entry name" value="Protein kinase-like (PK-like)"/>
    <property type="match status" value="1"/>
</dbReference>
<protein>
    <recommendedName>
        <fullName evidence="2">Serine-threonine/tyrosine-protein kinase catalytic domain-containing protein</fullName>
    </recommendedName>
</protein>
<dbReference type="AlphaFoldDB" id="A0A2P4PKF7"/>
<accession>A0A2P4PKF7</accession>
<reference evidence="3 4" key="2">
    <citation type="journal article" date="2018" name="New Phytol.">
        <title>High intraspecific genome diversity in the model arbuscular mycorrhizal symbiont Rhizophagus irregularis.</title>
        <authorList>
            <person name="Chen E.C.H."/>
            <person name="Morin E."/>
            <person name="Beaudet D."/>
            <person name="Noel J."/>
            <person name="Yildirir G."/>
            <person name="Ndikumana S."/>
            <person name="Charron P."/>
            <person name="St-Onge C."/>
            <person name="Giorgi J."/>
            <person name="Kruger M."/>
            <person name="Marton T."/>
            <person name="Ropars J."/>
            <person name="Grigoriev I.V."/>
            <person name="Hainaut M."/>
            <person name="Henrissat B."/>
            <person name="Roux C."/>
            <person name="Martin F."/>
            <person name="Corradi N."/>
        </authorList>
    </citation>
    <scope>NUCLEOTIDE SEQUENCE [LARGE SCALE GENOMIC DNA]</scope>
    <source>
        <strain evidence="3 4">DAOM 197198</strain>
    </source>
</reference>
<evidence type="ECO:0000256" key="1">
    <source>
        <dbReference type="SAM" id="MobiDB-lite"/>
    </source>
</evidence>